<gene>
    <name evidence="1" type="ORF">K1J60_00375</name>
</gene>
<evidence type="ECO:0000313" key="2">
    <source>
        <dbReference type="Proteomes" id="UP000827138"/>
    </source>
</evidence>
<keyword evidence="2" id="KW-1185">Reference proteome</keyword>
<dbReference type="EMBL" id="CP080647">
    <property type="protein sequence ID" value="QYX75170.1"/>
    <property type="molecule type" value="Genomic_DNA"/>
</dbReference>
<name>A0ABX8XHF3_9ACTN</name>
<dbReference type="Proteomes" id="UP000827138">
    <property type="component" value="Chromosome"/>
</dbReference>
<sequence length="52" mass="5471">MCRLIGSSSSAQLLSESDDEALRATDVAEEIAVLELGDFAHEFSAAGCAARR</sequence>
<protein>
    <submittedName>
        <fullName evidence="1">Uncharacterized protein</fullName>
    </submittedName>
</protein>
<organism evidence="1 2">
    <name type="scientific">Streptomyces akebiae</name>
    <dbReference type="NCBI Taxonomy" id="2865673"/>
    <lineage>
        <taxon>Bacteria</taxon>
        <taxon>Bacillati</taxon>
        <taxon>Actinomycetota</taxon>
        <taxon>Actinomycetes</taxon>
        <taxon>Kitasatosporales</taxon>
        <taxon>Streptomycetaceae</taxon>
        <taxon>Streptomyces</taxon>
    </lineage>
</organism>
<accession>A0ABX8XHF3</accession>
<evidence type="ECO:0000313" key="1">
    <source>
        <dbReference type="EMBL" id="QYX75170.1"/>
    </source>
</evidence>
<reference evidence="1 2" key="1">
    <citation type="submission" date="2021-08" db="EMBL/GenBank/DDBJ databases">
        <authorList>
            <person name="Ping M."/>
        </authorList>
    </citation>
    <scope>NUCLEOTIDE SEQUENCE [LARGE SCALE GENOMIC DNA]</scope>
    <source>
        <strain evidence="1 2">MG28</strain>
    </source>
</reference>
<proteinExistence type="predicted"/>